<dbReference type="PANTHER" id="PTHR47701">
    <property type="entry name" value="PROTEIN MODIFIER OF SNC1 11"/>
    <property type="match status" value="1"/>
</dbReference>
<dbReference type="AlphaFoldDB" id="A0AAW1N7T1"/>
<protein>
    <recommendedName>
        <fullName evidence="2">THO1-MOS11 C-terminal domain-containing protein</fullName>
    </recommendedName>
</protein>
<feature type="domain" description="THO1-MOS11 C-terminal" evidence="2">
    <location>
        <begin position="120"/>
        <end position="149"/>
    </location>
</feature>
<evidence type="ECO:0000259" key="2">
    <source>
        <dbReference type="Pfam" id="PF18592"/>
    </source>
</evidence>
<keyword evidence="4" id="KW-1185">Reference proteome</keyword>
<feature type="compositionally biased region" description="Basic and acidic residues" evidence="1">
    <location>
        <begin position="153"/>
        <end position="162"/>
    </location>
</feature>
<dbReference type="InterPro" id="IPR044209">
    <property type="entry name" value="MOS11"/>
</dbReference>
<dbReference type="Pfam" id="PF18592">
    <property type="entry name" value="Tho1_MOS11_C"/>
    <property type="match status" value="2"/>
</dbReference>
<dbReference type="Proteomes" id="UP001443914">
    <property type="component" value="Unassembled WGS sequence"/>
</dbReference>
<dbReference type="EMBL" id="JBDFQZ010000001">
    <property type="protein sequence ID" value="KAK9757269.1"/>
    <property type="molecule type" value="Genomic_DNA"/>
</dbReference>
<organism evidence="3 4">
    <name type="scientific">Saponaria officinalis</name>
    <name type="common">Common soapwort</name>
    <name type="synonym">Lychnis saponaria</name>
    <dbReference type="NCBI Taxonomy" id="3572"/>
    <lineage>
        <taxon>Eukaryota</taxon>
        <taxon>Viridiplantae</taxon>
        <taxon>Streptophyta</taxon>
        <taxon>Embryophyta</taxon>
        <taxon>Tracheophyta</taxon>
        <taxon>Spermatophyta</taxon>
        <taxon>Magnoliopsida</taxon>
        <taxon>eudicotyledons</taxon>
        <taxon>Gunneridae</taxon>
        <taxon>Pentapetalae</taxon>
        <taxon>Caryophyllales</taxon>
        <taxon>Caryophyllaceae</taxon>
        <taxon>Caryophylleae</taxon>
        <taxon>Saponaria</taxon>
    </lineage>
</organism>
<feature type="region of interest" description="Disordered" evidence="1">
    <location>
        <begin position="1"/>
        <end position="130"/>
    </location>
</feature>
<gene>
    <name evidence="3" type="ORF">RND81_01G152900</name>
</gene>
<feature type="compositionally biased region" description="Polar residues" evidence="1">
    <location>
        <begin position="171"/>
        <end position="183"/>
    </location>
</feature>
<evidence type="ECO:0000313" key="3">
    <source>
        <dbReference type="EMBL" id="KAK9757269.1"/>
    </source>
</evidence>
<feature type="region of interest" description="Disordered" evidence="1">
    <location>
        <begin position="153"/>
        <end position="200"/>
    </location>
</feature>
<reference evidence="3" key="1">
    <citation type="submission" date="2024-03" db="EMBL/GenBank/DDBJ databases">
        <title>WGS assembly of Saponaria officinalis var. Norfolk2.</title>
        <authorList>
            <person name="Jenkins J."/>
            <person name="Shu S."/>
            <person name="Grimwood J."/>
            <person name="Barry K."/>
            <person name="Goodstein D."/>
            <person name="Schmutz J."/>
            <person name="Leebens-Mack J."/>
            <person name="Osbourn A."/>
        </authorList>
    </citation>
    <scope>NUCLEOTIDE SEQUENCE [LARGE SCALE GENOMIC DNA]</scope>
    <source>
        <strain evidence="3">JIC</strain>
    </source>
</reference>
<feature type="compositionally biased region" description="Polar residues" evidence="1">
    <location>
        <begin position="22"/>
        <end position="32"/>
    </location>
</feature>
<feature type="domain" description="THO1-MOS11 C-terminal" evidence="2">
    <location>
        <begin position="74"/>
        <end position="106"/>
    </location>
</feature>
<name>A0AAW1N7T1_SAPOF</name>
<dbReference type="InterPro" id="IPR040746">
    <property type="entry name" value="THO1_MOS11_C"/>
</dbReference>
<dbReference type="PANTHER" id="PTHR47701:SF2">
    <property type="entry name" value="PROTEIN MODIFIER OF SNC1 11"/>
    <property type="match status" value="1"/>
</dbReference>
<accession>A0AAW1N7T1</accession>
<proteinExistence type="predicted"/>
<evidence type="ECO:0000256" key="1">
    <source>
        <dbReference type="SAM" id="MobiDB-lite"/>
    </source>
</evidence>
<sequence>MATETQKSTPPNPEIEIPDKTLTLNPQTSVDLNQDSSNSKQNPNSSPNIENSANQNHRDDTKCTTTAVVSPTADDIQKKMKRAERFGVPVLLSEEDKRNSRSHRFGTGAGPEVSKSAEEQKRKARAERFGITVPADEEVKKKSRVEKFGSDTKVDNVEEEKRKARALRFSHPQTTDVSLTNGNGDSGSKIATVDNANGGA</sequence>
<dbReference type="GO" id="GO:0005634">
    <property type="term" value="C:nucleus"/>
    <property type="evidence" value="ECO:0007669"/>
    <property type="project" value="TreeGrafter"/>
</dbReference>
<feature type="compositionally biased region" description="Low complexity" evidence="1">
    <location>
        <begin position="33"/>
        <end position="48"/>
    </location>
</feature>
<dbReference type="GO" id="GO:0016973">
    <property type="term" value="P:poly(A)+ mRNA export from nucleus"/>
    <property type="evidence" value="ECO:0007669"/>
    <property type="project" value="InterPro"/>
</dbReference>
<evidence type="ECO:0000313" key="4">
    <source>
        <dbReference type="Proteomes" id="UP001443914"/>
    </source>
</evidence>
<comment type="caution">
    <text evidence="3">The sequence shown here is derived from an EMBL/GenBank/DDBJ whole genome shotgun (WGS) entry which is preliminary data.</text>
</comment>